<dbReference type="GO" id="GO:0003677">
    <property type="term" value="F:DNA binding"/>
    <property type="evidence" value="ECO:0007669"/>
    <property type="project" value="UniProtKB-KW"/>
</dbReference>
<reference evidence="6 8" key="3">
    <citation type="submission" date="2018-07" db="EMBL/GenBank/DDBJ databases">
        <title>Genomic and Epidemiologic Investigation of an Indolent Hospital Outbreak.</title>
        <authorList>
            <person name="Johnson R.C."/>
            <person name="Deming C."/>
            <person name="Conlan S."/>
            <person name="Zellmer C.J."/>
            <person name="Michelin A.V."/>
            <person name="Lee-Lin S."/>
            <person name="Thomas P.J."/>
            <person name="Park M."/>
            <person name="Weingarten R.A."/>
            <person name="Less J."/>
            <person name="Dekker J.P."/>
            <person name="Frank K.M."/>
            <person name="Musser K.A."/>
            <person name="Mcquiston J.R."/>
            <person name="Henderson D.K."/>
            <person name="Lau A.F."/>
            <person name="Palmore T.N."/>
            <person name="Segre J.A."/>
        </authorList>
    </citation>
    <scope>NUCLEOTIDE SEQUENCE [LARGE SCALE GENOMIC DNA]</scope>
    <source>
        <strain evidence="6 8">SK-NIH.Env10_0317</strain>
    </source>
</reference>
<dbReference type="InterPro" id="IPR047057">
    <property type="entry name" value="MerR_fam"/>
</dbReference>
<dbReference type="EMBL" id="QQWO01000002">
    <property type="protein sequence ID" value="RSV07147.1"/>
    <property type="molecule type" value="Genomic_DNA"/>
</dbReference>
<evidence type="ECO:0000313" key="6">
    <source>
        <dbReference type="EMBL" id="RSV07147.1"/>
    </source>
</evidence>
<dbReference type="STRING" id="93064.BRX40_21330"/>
<evidence type="ECO:0000313" key="7">
    <source>
        <dbReference type="Proteomes" id="UP000185161"/>
    </source>
</evidence>
<dbReference type="Pfam" id="PF09278">
    <property type="entry name" value="MerR-DNA-bind"/>
    <property type="match status" value="1"/>
</dbReference>
<name>A0A1L6JGM9_9SPHN</name>
<dbReference type="EMBL" id="CP018820">
    <property type="protein sequence ID" value="APR54630.1"/>
    <property type="molecule type" value="Genomic_DNA"/>
</dbReference>
<reference evidence="5" key="1">
    <citation type="submission" date="2016-12" db="EMBL/GenBank/DDBJ databases">
        <title>Whole genome sequencing of Sphingomonas koreensis.</title>
        <authorList>
            <person name="Conlan S."/>
            <person name="Thomas P.J."/>
            <person name="Mullikin J."/>
            <person name="Palmore T.N."/>
            <person name="Frank K.M."/>
            <person name="Segre J.A."/>
        </authorList>
    </citation>
    <scope>NUCLEOTIDE SEQUENCE</scope>
    <source>
        <strain evidence="5">ABOJV</strain>
    </source>
</reference>
<dbReference type="KEGG" id="skr:BRX40_21330"/>
<dbReference type="PRINTS" id="PR00040">
    <property type="entry name" value="HTHMERR"/>
</dbReference>
<dbReference type="PROSITE" id="PS50937">
    <property type="entry name" value="HTH_MERR_2"/>
    <property type="match status" value="1"/>
</dbReference>
<feature type="domain" description="HTH merR-type" evidence="4">
    <location>
        <begin position="6"/>
        <end position="74"/>
    </location>
</feature>
<dbReference type="GeneID" id="44135113"/>
<dbReference type="Gene3D" id="1.10.1660.10">
    <property type="match status" value="1"/>
</dbReference>
<evidence type="ECO:0000313" key="8">
    <source>
        <dbReference type="Proteomes" id="UP000286681"/>
    </source>
</evidence>
<evidence type="ECO:0000259" key="4">
    <source>
        <dbReference type="PROSITE" id="PS50937"/>
    </source>
</evidence>
<dbReference type="InterPro" id="IPR015358">
    <property type="entry name" value="Tscrpt_reg_MerR_DNA-bd"/>
</dbReference>
<accession>A0A1L6JGM9</accession>
<dbReference type="SUPFAM" id="SSF46955">
    <property type="entry name" value="Putative DNA-binding domain"/>
    <property type="match status" value="1"/>
</dbReference>
<keyword evidence="2" id="KW-0238">DNA-binding</keyword>
<evidence type="ECO:0000256" key="2">
    <source>
        <dbReference type="ARBA" id="ARBA00023125"/>
    </source>
</evidence>
<keyword evidence="7" id="KW-1185">Reference proteome</keyword>
<dbReference type="AlphaFoldDB" id="A0A1L6JGM9"/>
<evidence type="ECO:0000256" key="1">
    <source>
        <dbReference type="ARBA" id="ARBA00023015"/>
    </source>
</evidence>
<dbReference type="InterPro" id="IPR000551">
    <property type="entry name" value="MerR-type_HTH_dom"/>
</dbReference>
<proteinExistence type="predicted"/>
<dbReference type="PROSITE" id="PS00552">
    <property type="entry name" value="HTH_MERR_1"/>
    <property type="match status" value="1"/>
</dbReference>
<organism evidence="5 7">
    <name type="scientific">Sphingomonas koreensis</name>
    <dbReference type="NCBI Taxonomy" id="93064"/>
    <lineage>
        <taxon>Bacteria</taxon>
        <taxon>Pseudomonadati</taxon>
        <taxon>Pseudomonadota</taxon>
        <taxon>Alphaproteobacteria</taxon>
        <taxon>Sphingomonadales</taxon>
        <taxon>Sphingomonadaceae</taxon>
        <taxon>Sphingomonas</taxon>
    </lineage>
</organism>
<evidence type="ECO:0000313" key="5">
    <source>
        <dbReference type="EMBL" id="APR54630.1"/>
    </source>
</evidence>
<dbReference type="Proteomes" id="UP000286681">
    <property type="component" value="Unassembled WGS sequence"/>
</dbReference>
<gene>
    <name evidence="5" type="ORF">BRX40_21330</name>
    <name evidence="6" type="ORF">CA257_03925</name>
</gene>
<dbReference type="Pfam" id="PF00376">
    <property type="entry name" value="MerR"/>
    <property type="match status" value="1"/>
</dbReference>
<dbReference type="InterPro" id="IPR009061">
    <property type="entry name" value="DNA-bd_dom_put_sf"/>
</dbReference>
<dbReference type="OrthoDB" id="9802944at2"/>
<reference evidence="7" key="2">
    <citation type="submission" date="2016-12" db="EMBL/GenBank/DDBJ databases">
        <title>Whole genome sequencing of Sphingomonas sp. ABOJV.</title>
        <authorList>
            <person name="Conlan S."/>
            <person name="Thomas P.J."/>
            <person name="Mullikin J."/>
            <person name="Palmore T.N."/>
            <person name="Frank K.M."/>
            <person name="Segre J.A."/>
        </authorList>
    </citation>
    <scope>NUCLEOTIDE SEQUENCE [LARGE SCALE GENOMIC DNA]</scope>
    <source>
        <strain evidence="7">ABOJV</strain>
    </source>
</reference>
<keyword evidence="3" id="KW-0804">Transcription</keyword>
<dbReference type="PANTHER" id="PTHR30204:SF92">
    <property type="entry name" value="HTH-TYPE TRANSCRIPTIONAL REGULATOR ZNTR"/>
    <property type="match status" value="1"/>
</dbReference>
<dbReference type="CDD" id="cd04785">
    <property type="entry name" value="HTH_CadR-PbrR-like"/>
    <property type="match status" value="1"/>
</dbReference>
<dbReference type="GO" id="GO:0003700">
    <property type="term" value="F:DNA-binding transcription factor activity"/>
    <property type="evidence" value="ECO:0007669"/>
    <property type="project" value="InterPro"/>
</dbReference>
<dbReference type="SMART" id="SM00422">
    <property type="entry name" value="HTH_MERR"/>
    <property type="match status" value="1"/>
</dbReference>
<protein>
    <submittedName>
        <fullName evidence="5 6">Transcriptional regulator</fullName>
    </submittedName>
</protein>
<evidence type="ECO:0000256" key="3">
    <source>
        <dbReference type="ARBA" id="ARBA00023163"/>
    </source>
</evidence>
<dbReference type="PANTHER" id="PTHR30204">
    <property type="entry name" value="REDOX-CYCLING DRUG-SENSING TRANSCRIPTIONAL ACTIVATOR SOXR"/>
    <property type="match status" value="1"/>
</dbReference>
<sequence length="135" mass="15064">MTTSETIAIGELSRRTRCNIETIRYYERIGLLPKAARRGRYRSFGTADVARLNFVRRARELGFTLDEIRALLGIATADTVSCDDAREIAASHLKQVRARIVDLKRMERVLADTVRACSAGDQVGCPLISTLSARH</sequence>
<keyword evidence="1" id="KW-0805">Transcription regulation</keyword>
<dbReference type="Proteomes" id="UP000185161">
    <property type="component" value="Chromosome"/>
</dbReference>
<dbReference type="RefSeq" id="WP_066573173.1">
    <property type="nucleotide sequence ID" value="NZ_CP018820.1"/>
</dbReference>